<reference evidence="2" key="1">
    <citation type="journal article" date="2022" name="Int. J. Mol. Sci.">
        <title>Draft Genome of Tanacetum Coccineum: Genomic Comparison of Closely Related Tanacetum-Family Plants.</title>
        <authorList>
            <person name="Yamashiro T."/>
            <person name="Shiraishi A."/>
            <person name="Nakayama K."/>
            <person name="Satake H."/>
        </authorList>
    </citation>
    <scope>NUCLEOTIDE SEQUENCE</scope>
</reference>
<keyword evidence="3" id="KW-1185">Reference proteome</keyword>
<feature type="coiled-coil region" evidence="1">
    <location>
        <begin position="40"/>
        <end position="67"/>
    </location>
</feature>
<organism evidence="2 3">
    <name type="scientific">Tanacetum coccineum</name>
    <dbReference type="NCBI Taxonomy" id="301880"/>
    <lineage>
        <taxon>Eukaryota</taxon>
        <taxon>Viridiplantae</taxon>
        <taxon>Streptophyta</taxon>
        <taxon>Embryophyta</taxon>
        <taxon>Tracheophyta</taxon>
        <taxon>Spermatophyta</taxon>
        <taxon>Magnoliopsida</taxon>
        <taxon>eudicotyledons</taxon>
        <taxon>Gunneridae</taxon>
        <taxon>Pentapetalae</taxon>
        <taxon>asterids</taxon>
        <taxon>campanulids</taxon>
        <taxon>Asterales</taxon>
        <taxon>Asteraceae</taxon>
        <taxon>Asteroideae</taxon>
        <taxon>Anthemideae</taxon>
        <taxon>Anthemidinae</taxon>
        <taxon>Tanacetum</taxon>
    </lineage>
</organism>
<protein>
    <submittedName>
        <fullName evidence="2">Uncharacterized protein</fullName>
    </submittedName>
</protein>
<gene>
    <name evidence="2" type="ORF">Tco_0774170</name>
</gene>
<keyword evidence="1" id="KW-0175">Coiled coil</keyword>
<dbReference type="EMBL" id="BQNB010011513">
    <property type="protein sequence ID" value="GJS91534.1"/>
    <property type="molecule type" value="Genomic_DNA"/>
</dbReference>
<comment type="caution">
    <text evidence="2">The sequence shown here is derived from an EMBL/GenBank/DDBJ whole genome shotgun (WGS) entry which is preliminary data.</text>
</comment>
<accession>A0ABQ4ZMR6</accession>
<proteinExistence type="predicted"/>
<sequence>MFKLYNSWLLRDGFDDLIKSEWELLDSNNTGFPIKCYDKFRILKSKIRQWNNNNKSLDRNRKTAAIEELSSIEKKIDTGSATHSDTENRLKLLHELEDIDKFASMDLIQKARVK</sequence>
<name>A0ABQ4ZMR6_9ASTR</name>
<evidence type="ECO:0000313" key="3">
    <source>
        <dbReference type="Proteomes" id="UP001151760"/>
    </source>
</evidence>
<reference evidence="2" key="2">
    <citation type="submission" date="2022-01" db="EMBL/GenBank/DDBJ databases">
        <authorList>
            <person name="Yamashiro T."/>
            <person name="Shiraishi A."/>
            <person name="Satake H."/>
            <person name="Nakayama K."/>
        </authorList>
    </citation>
    <scope>NUCLEOTIDE SEQUENCE</scope>
</reference>
<evidence type="ECO:0000313" key="2">
    <source>
        <dbReference type="EMBL" id="GJS91534.1"/>
    </source>
</evidence>
<evidence type="ECO:0000256" key="1">
    <source>
        <dbReference type="SAM" id="Coils"/>
    </source>
</evidence>
<dbReference type="Proteomes" id="UP001151760">
    <property type="component" value="Unassembled WGS sequence"/>
</dbReference>